<name>A0ABQ9NLK3_9PEZI</name>
<dbReference type="InterPro" id="IPR002740">
    <property type="entry name" value="EVE_domain"/>
</dbReference>
<dbReference type="PANTHER" id="PTHR14087:SF7">
    <property type="entry name" value="THYMOCYTE NUCLEAR PROTEIN 1"/>
    <property type="match status" value="1"/>
</dbReference>
<dbReference type="EMBL" id="JAPDRL010000058">
    <property type="protein sequence ID" value="KAJ9661357.1"/>
    <property type="molecule type" value="Genomic_DNA"/>
</dbReference>
<feature type="compositionally biased region" description="Low complexity" evidence="3">
    <location>
        <begin position="816"/>
        <end position="829"/>
    </location>
</feature>
<feature type="compositionally biased region" description="Low complexity" evidence="3">
    <location>
        <begin position="386"/>
        <end position="403"/>
    </location>
</feature>
<feature type="region of interest" description="Disordered" evidence="3">
    <location>
        <begin position="809"/>
        <end position="901"/>
    </location>
</feature>
<dbReference type="PANTHER" id="PTHR14087">
    <property type="entry name" value="THYMOCYTE NUCLEAR PROTEIN 1"/>
    <property type="match status" value="1"/>
</dbReference>
<keyword evidence="6" id="KW-1185">Reference proteome</keyword>
<comment type="caution">
    <text evidence="5">The sequence shown here is derived from an EMBL/GenBank/DDBJ whole genome shotgun (WGS) entry which is preliminary data.</text>
</comment>
<evidence type="ECO:0000259" key="4">
    <source>
        <dbReference type="Pfam" id="PF01878"/>
    </source>
</evidence>
<feature type="compositionally biased region" description="Basic and acidic residues" evidence="3">
    <location>
        <begin position="143"/>
        <end position="152"/>
    </location>
</feature>
<dbReference type="SUPFAM" id="SSF88697">
    <property type="entry name" value="PUA domain-like"/>
    <property type="match status" value="1"/>
</dbReference>
<comment type="subcellular location">
    <subcellularLocation>
        <location evidence="1">Nucleus</location>
    </subcellularLocation>
</comment>
<feature type="compositionally biased region" description="Basic and acidic residues" evidence="3">
    <location>
        <begin position="171"/>
        <end position="181"/>
    </location>
</feature>
<keyword evidence="2" id="KW-0539">Nucleus</keyword>
<evidence type="ECO:0000256" key="2">
    <source>
        <dbReference type="ARBA" id="ARBA00023242"/>
    </source>
</evidence>
<dbReference type="Gene3D" id="3.10.590.10">
    <property type="entry name" value="ph1033 like domains"/>
    <property type="match status" value="1"/>
</dbReference>
<evidence type="ECO:0000256" key="3">
    <source>
        <dbReference type="SAM" id="MobiDB-lite"/>
    </source>
</evidence>
<evidence type="ECO:0000313" key="6">
    <source>
        <dbReference type="Proteomes" id="UP001172684"/>
    </source>
</evidence>
<feature type="compositionally biased region" description="Low complexity" evidence="3">
    <location>
        <begin position="423"/>
        <end position="446"/>
    </location>
</feature>
<reference evidence="5" key="1">
    <citation type="submission" date="2022-10" db="EMBL/GenBank/DDBJ databases">
        <title>Culturing micro-colonial fungi from biological soil crusts in the Mojave desert and describing Neophaeococcomyces mojavensis, and introducing the new genera and species Taxawa tesnikishii.</title>
        <authorList>
            <person name="Kurbessoian T."/>
            <person name="Stajich J.E."/>
        </authorList>
    </citation>
    <scope>NUCLEOTIDE SEQUENCE</scope>
    <source>
        <strain evidence="5">TK_1</strain>
    </source>
</reference>
<dbReference type="InterPro" id="IPR017956">
    <property type="entry name" value="AT_hook_DNA-bd_motif"/>
</dbReference>
<gene>
    <name evidence="5" type="ORF">H2201_006549</name>
</gene>
<feature type="compositionally biased region" description="Low complexity" evidence="3">
    <location>
        <begin position="879"/>
        <end position="901"/>
    </location>
</feature>
<proteinExistence type="predicted"/>
<dbReference type="PRINTS" id="PR00929">
    <property type="entry name" value="ATHOOK"/>
</dbReference>
<feature type="domain" description="EVE" evidence="4">
    <location>
        <begin position="495"/>
        <end position="652"/>
    </location>
</feature>
<dbReference type="InterPro" id="IPR052181">
    <property type="entry name" value="5hmC_binding"/>
</dbReference>
<dbReference type="Proteomes" id="UP001172684">
    <property type="component" value="Unassembled WGS sequence"/>
</dbReference>
<protein>
    <recommendedName>
        <fullName evidence="4">EVE domain-containing protein</fullName>
    </recommendedName>
</protein>
<accession>A0ABQ9NLK3</accession>
<feature type="compositionally biased region" description="Low complexity" evidence="3">
    <location>
        <begin position="851"/>
        <end position="869"/>
    </location>
</feature>
<dbReference type="InterPro" id="IPR047197">
    <property type="entry name" value="THYN1-like_EVE"/>
</dbReference>
<evidence type="ECO:0000256" key="1">
    <source>
        <dbReference type="ARBA" id="ARBA00004123"/>
    </source>
</evidence>
<organism evidence="5 6">
    <name type="scientific">Coniosporium apollinis</name>
    <dbReference type="NCBI Taxonomy" id="61459"/>
    <lineage>
        <taxon>Eukaryota</taxon>
        <taxon>Fungi</taxon>
        <taxon>Dikarya</taxon>
        <taxon>Ascomycota</taxon>
        <taxon>Pezizomycotina</taxon>
        <taxon>Dothideomycetes</taxon>
        <taxon>Dothideomycetes incertae sedis</taxon>
        <taxon>Coniosporium</taxon>
    </lineage>
</organism>
<feature type="region of interest" description="Disordered" evidence="3">
    <location>
        <begin position="727"/>
        <end position="746"/>
    </location>
</feature>
<dbReference type="CDD" id="cd21133">
    <property type="entry name" value="EVE"/>
    <property type="match status" value="1"/>
</dbReference>
<sequence>MPPKKRKAPAAPARDSTPEPEPTPKTRAPRGSKIQPVAETATTSRPKRGAAPTELEEPKQKRAKKSTAITATEAKPVKSTAATKGAKETKDDIETEQVTETPKRRGRPAKVAAVTTVVQEEDAGVEVPPNPPKRRGRPAKNGAVEEKPHVEPEAVAPADPPKRRGRPAKHVAVEAEPHAEEEAPVPAEPPKRRGRPPKHATVEEEPEAEATFPPAEPPKRRGRAAKNVDVEETVAAAPAEMPKRRGRPSKAAPAIVDALIEEVLAPTEAPKRRGRPPKTASVEQKPEPLATAEMAAPKRRGQAPKAAVTEEVHDEPEAEVEPAAPTETPKRRGRPAKSAVAPVEEPALQPAEAPKARGRPKKAAAEPKAETAPAPAPATPGRRGRSAAQQLVEEAEEAGQAAQLSPVAGRGKRNVTAKEAKAPSKVTKPAKASAKATTTKARATTSGSGRGKNPPFKSPLKRADQEAGVDTAIAAGAADEMDVDDEREAEEGPSYWLMKSEAESRLENGVDVKFSIDDLMAATAPEEWDGVRNVVARNNMQAMKKGDLAFFYHSNTKTPAIVGIMEIVEEAHVDDSQFDANSHKYDAKSSQENPKWHCVSVAFKQKFPEPVTLSELKRYAKSGGILENMQLFKQSRLSVSKVSKAEWNFIMSLVDEAGDEDNDVPMTDLKAAAEAAWDAAEDAIATANAIEELVEEAAEEARRARVPALEGATDFATAFDAPPGLTPTLDSSALADPMAASPEAPAADLPTAADLTAPYESNLFVPSIEDPFASVGVTPAFTPAAPPTPGATDTIDTIFEVNEGRDILPSAGLKPAASSRAQSVARSTRGASRQRSVPPANGGPLRSSRTGSRQPSVGPSSSRPGTSGSLTATGKRASSRAGSVARSTRGASRQPSVPPVASVTEVVEVVEEQIVVYEDSENVPPGGSALRGLGGGILNGAGALVEGLETSIEAVVEAAVGAEEL</sequence>
<evidence type="ECO:0000313" key="5">
    <source>
        <dbReference type="EMBL" id="KAJ9661357.1"/>
    </source>
</evidence>
<dbReference type="SMART" id="SM00384">
    <property type="entry name" value="AT_hook"/>
    <property type="match status" value="9"/>
</dbReference>
<feature type="region of interest" description="Disordered" evidence="3">
    <location>
        <begin position="1"/>
        <end position="467"/>
    </location>
</feature>
<dbReference type="Pfam" id="PF01878">
    <property type="entry name" value="EVE"/>
    <property type="match status" value="1"/>
</dbReference>
<dbReference type="InterPro" id="IPR015947">
    <property type="entry name" value="PUA-like_sf"/>
</dbReference>